<name>A0ABD1BLR8_CARAN</name>
<reference evidence="2 3" key="1">
    <citation type="submission" date="2024-04" db="EMBL/GenBank/DDBJ databases">
        <title>Genome assembly C_amara_ONT_v2.</title>
        <authorList>
            <person name="Yant L."/>
            <person name="Moore C."/>
            <person name="Slenker M."/>
        </authorList>
    </citation>
    <scope>NUCLEOTIDE SEQUENCE [LARGE SCALE GENOMIC DNA]</scope>
    <source>
        <tissue evidence="2">Leaf</tissue>
    </source>
</reference>
<feature type="domain" description="RNase H type-1" evidence="1">
    <location>
        <begin position="99"/>
        <end position="206"/>
    </location>
</feature>
<dbReference type="Proteomes" id="UP001558713">
    <property type="component" value="Unassembled WGS sequence"/>
</dbReference>
<evidence type="ECO:0000313" key="3">
    <source>
        <dbReference type="Proteomes" id="UP001558713"/>
    </source>
</evidence>
<organism evidence="2 3">
    <name type="scientific">Cardamine amara subsp. amara</name>
    <dbReference type="NCBI Taxonomy" id="228776"/>
    <lineage>
        <taxon>Eukaryota</taxon>
        <taxon>Viridiplantae</taxon>
        <taxon>Streptophyta</taxon>
        <taxon>Embryophyta</taxon>
        <taxon>Tracheophyta</taxon>
        <taxon>Spermatophyta</taxon>
        <taxon>Magnoliopsida</taxon>
        <taxon>eudicotyledons</taxon>
        <taxon>Gunneridae</taxon>
        <taxon>Pentapetalae</taxon>
        <taxon>rosids</taxon>
        <taxon>malvids</taxon>
        <taxon>Brassicales</taxon>
        <taxon>Brassicaceae</taxon>
        <taxon>Cardamineae</taxon>
        <taxon>Cardamine</taxon>
    </lineage>
</organism>
<accession>A0ABD1BLR8</accession>
<dbReference type="Pfam" id="PF13456">
    <property type="entry name" value="RVT_3"/>
    <property type="match status" value="1"/>
</dbReference>
<dbReference type="PANTHER" id="PTHR47074">
    <property type="entry name" value="BNAC02G40300D PROTEIN"/>
    <property type="match status" value="1"/>
</dbReference>
<dbReference type="InterPro" id="IPR052929">
    <property type="entry name" value="RNase_H-like_EbsB-rel"/>
</dbReference>
<proteinExistence type="predicted"/>
<dbReference type="InterPro" id="IPR002156">
    <property type="entry name" value="RNaseH_domain"/>
</dbReference>
<dbReference type="PANTHER" id="PTHR47074:SF53">
    <property type="entry name" value="REVERSE TRANSCRIPTASE-LIKE PROTEIN"/>
    <property type="match status" value="1"/>
</dbReference>
<dbReference type="EMBL" id="JBANAX010000228">
    <property type="protein sequence ID" value="KAL1218054.1"/>
    <property type="molecule type" value="Genomic_DNA"/>
</dbReference>
<gene>
    <name evidence="2" type="ORF">V5N11_017209</name>
</gene>
<evidence type="ECO:0000259" key="1">
    <source>
        <dbReference type="Pfam" id="PF13456"/>
    </source>
</evidence>
<protein>
    <recommendedName>
        <fullName evidence="1">RNase H type-1 domain-containing protein</fullName>
    </recommendedName>
</protein>
<evidence type="ECO:0000313" key="2">
    <source>
        <dbReference type="EMBL" id="KAL1218054.1"/>
    </source>
</evidence>
<sequence length="236" mass="27484">MNNSTIPENIRRAIPWLLWGIWKERNSRLYSGNLGDAHITTATALEEAELWFKMKEEIGMMETQVRLPKRVQTKWKKPSDGFLKCIINSSWINPKKMCGDAWILRDINGDVKYHAREAFLAVSNRIAVEFRCLLWTFRSLKDIHVEDIEVWSDCGEMLEAIKNPKDWPRYRSYIDRFCKLQRGFRNCKMELSSPQANLVARRIATSVTQEGRFHSYLATGGPSWLSALINSEKVSR</sequence>
<keyword evidence="3" id="KW-1185">Reference proteome</keyword>
<comment type="caution">
    <text evidence="2">The sequence shown here is derived from an EMBL/GenBank/DDBJ whole genome shotgun (WGS) entry which is preliminary data.</text>
</comment>
<dbReference type="AlphaFoldDB" id="A0ABD1BLR8"/>